<organism evidence="1 2">
    <name type="scientific">Anguilla anguilla</name>
    <name type="common">European freshwater eel</name>
    <name type="synonym">Muraena anguilla</name>
    <dbReference type="NCBI Taxonomy" id="7936"/>
    <lineage>
        <taxon>Eukaryota</taxon>
        <taxon>Metazoa</taxon>
        <taxon>Chordata</taxon>
        <taxon>Craniata</taxon>
        <taxon>Vertebrata</taxon>
        <taxon>Euteleostomi</taxon>
        <taxon>Actinopterygii</taxon>
        <taxon>Neopterygii</taxon>
        <taxon>Teleostei</taxon>
        <taxon>Anguilliformes</taxon>
        <taxon>Anguillidae</taxon>
        <taxon>Anguilla</taxon>
    </lineage>
</organism>
<dbReference type="AlphaFoldDB" id="A0A9D3MKA6"/>
<dbReference type="EMBL" id="JAFIRN010000004">
    <property type="protein sequence ID" value="KAG5850457.1"/>
    <property type="molecule type" value="Genomic_DNA"/>
</dbReference>
<sequence>MTKRAAKTASLRESDIFSLISAGRKSRQTCLVLTLILRLPFMYLCRELPCTPTFACYWTTDLLLPLLYCCSAAGLIGLRTLPGL</sequence>
<accession>A0A9D3MKA6</accession>
<dbReference type="Proteomes" id="UP001044222">
    <property type="component" value="Unassembled WGS sequence"/>
</dbReference>
<evidence type="ECO:0000313" key="1">
    <source>
        <dbReference type="EMBL" id="KAG5850457.1"/>
    </source>
</evidence>
<evidence type="ECO:0000313" key="2">
    <source>
        <dbReference type="Proteomes" id="UP001044222"/>
    </source>
</evidence>
<comment type="caution">
    <text evidence="1">The sequence shown here is derived from an EMBL/GenBank/DDBJ whole genome shotgun (WGS) entry which is preliminary data.</text>
</comment>
<name>A0A9D3MKA6_ANGAN</name>
<proteinExistence type="predicted"/>
<reference evidence="1" key="1">
    <citation type="submission" date="2021-01" db="EMBL/GenBank/DDBJ databases">
        <title>A chromosome-scale assembly of European eel, Anguilla anguilla.</title>
        <authorList>
            <person name="Henkel C."/>
            <person name="Jong-Raadsen S.A."/>
            <person name="Dufour S."/>
            <person name="Weltzien F.-A."/>
            <person name="Palstra A.P."/>
            <person name="Pelster B."/>
            <person name="Spaink H.P."/>
            <person name="Van Den Thillart G.E."/>
            <person name="Jansen H."/>
            <person name="Zahm M."/>
            <person name="Klopp C."/>
            <person name="Cedric C."/>
            <person name="Louis A."/>
            <person name="Berthelot C."/>
            <person name="Parey E."/>
            <person name="Roest Crollius H."/>
            <person name="Montfort J."/>
            <person name="Robinson-Rechavi M."/>
            <person name="Bucao C."/>
            <person name="Bouchez O."/>
            <person name="Gislard M."/>
            <person name="Lluch J."/>
            <person name="Milhes M."/>
            <person name="Lampietro C."/>
            <person name="Lopez Roques C."/>
            <person name="Donnadieu C."/>
            <person name="Braasch I."/>
            <person name="Desvignes T."/>
            <person name="Postlethwait J."/>
            <person name="Bobe J."/>
            <person name="Guiguen Y."/>
            <person name="Dirks R."/>
        </authorList>
    </citation>
    <scope>NUCLEOTIDE SEQUENCE</scope>
    <source>
        <strain evidence="1">Tag_6206</strain>
        <tissue evidence="1">Liver</tissue>
    </source>
</reference>
<gene>
    <name evidence="1" type="ORF">ANANG_G00082650</name>
</gene>
<protein>
    <submittedName>
        <fullName evidence="1">Uncharacterized protein</fullName>
    </submittedName>
</protein>
<keyword evidence="2" id="KW-1185">Reference proteome</keyword>